<gene>
    <name evidence="1" type="ORF">GTW23_05580</name>
</gene>
<dbReference type="RefSeq" id="WP_252914956.1">
    <property type="nucleotide sequence ID" value="NZ_JAAAML010000001.1"/>
</dbReference>
<name>A0ABT1CN61_9HYPH</name>
<accession>A0ABT1CN61</accession>
<dbReference type="EMBL" id="JAAAML010000001">
    <property type="protein sequence ID" value="MCO6407640.1"/>
    <property type="molecule type" value="Genomic_DNA"/>
</dbReference>
<protein>
    <recommendedName>
        <fullName evidence="3">STAS domain-containing protein</fullName>
    </recommendedName>
</protein>
<organism evidence="1 2">
    <name type="scientific">Hoeflea alexandrii</name>
    <dbReference type="NCBI Taxonomy" id="288436"/>
    <lineage>
        <taxon>Bacteria</taxon>
        <taxon>Pseudomonadati</taxon>
        <taxon>Pseudomonadota</taxon>
        <taxon>Alphaproteobacteria</taxon>
        <taxon>Hyphomicrobiales</taxon>
        <taxon>Rhizobiaceae</taxon>
        <taxon>Hoeflea</taxon>
    </lineage>
</organism>
<sequence length="344" mass="37646">MAVYQLTLPARVDTPASLRIARELIDHSDADAIMLDFGNVSWVEPFGMLYISMTIQSVRVRFPRLRVFAQKYHDQGYAIHMGFLQHCGISVGNRWRSTPGSETYSPITEIKLSELEARAFSNKTVVQDEIEAAAQKLAALLIRDPTETNLIDVVQYSIRELGRNIAEHSSSPSLLYCAQFWPTKQRIEVCIADCGVGLLETLKENPHLTIETDADAIKAAILPGISGKPISRKASYEDPWANSGFGLFMLSRLCARGGNFFLASGNNGLLISEGSEHLVEAGCQGTAVRMVMNTKEVGGLSESLQRIAAEGSAVAKEITGSETVGPSRASSMVRRVFHIKSPDE</sequence>
<proteinExistence type="predicted"/>
<evidence type="ECO:0008006" key="3">
    <source>
        <dbReference type="Google" id="ProtNLM"/>
    </source>
</evidence>
<dbReference type="Proteomes" id="UP001320715">
    <property type="component" value="Unassembled WGS sequence"/>
</dbReference>
<keyword evidence="2" id="KW-1185">Reference proteome</keyword>
<evidence type="ECO:0000313" key="2">
    <source>
        <dbReference type="Proteomes" id="UP001320715"/>
    </source>
</evidence>
<comment type="caution">
    <text evidence="1">The sequence shown here is derived from an EMBL/GenBank/DDBJ whole genome shotgun (WGS) entry which is preliminary data.</text>
</comment>
<reference evidence="1 2" key="1">
    <citation type="submission" date="2020-01" db="EMBL/GenBank/DDBJ databases">
        <title>Genomes of bacteria type strains.</title>
        <authorList>
            <person name="Chen J."/>
            <person name="Zhu S."/>
            <person name="Yang J."/>
        </authorList>
    </citation>
    <scope>NUCLEOTIDE SEQUENCE [LARGE SCALE GENOMIC DNA]</scope>
    <source>
        <strain evidence="1 2">DSM 16655</strain>
    </source>
</reference>
<evidence type="ECO:0000313" key="1">
    <source>
        <dbReference type="EMBL" id="MCO6407640.1"/>
    </source>
</evidence>